<evidence type="ECO:0008006" key="4">
    <source>
        <dbReference type="Google" id="ProtNLM"/>
    </source>
</evidence>
<proteinExistence type="predicted"/>
<dbReference type="EMBL" id="QJNS01000156">
    <property type="protein sequence ID" value="RYO84676.1"/>
    <property type="molecule type" value="Genomic_DNA"/>
</dbReference>
<accession>A0ABY0H561</accession>
<dbReference type="Proteomes" id="UP000294003">
    <property type="component" value="Unassembled WGS sequence"/>
</dbReference>
<name>A0ABY0H561_9PEZI</name>
<feature type="region of interest" description="Disordered" evidence="1">
    <location>
        <begin position="80"/>
        <end position="101"/>
    </location>
</feature>
<evidence type="ECO:0000313" key="3">
    <source>
        <dbReference type="Proteomes" id="UP000294003"/>
    </source>
</evidence>
<reference evidence="2 3" key="1">
    <citation type="submission" date="2018-06" db="EMBL/GenBank/DDBJ databases">
        <title>Complete Genomes of Monosporascus.</title>
        <authorList>
            <person name="Robinson A.J."/>
            <person name="Natvig D.O."/>
        </authorList>
    </citation>
    <scope>NUCLEOTIDE SEQUENCE [LARGE SCALE GENOMIC DNA]</scope>
    <source>
        <strain evidence="2 3">CBS 609.92</strain>
    </source>
</reference>
<comment type="caution">
    <text evidence="2">The sequence shown here is derived from an EMBL/GenBank/DDBJ whole genome shotgun (WGS) entry which is preliminary data.</text>
</comment>
<sequence length="101" mass="10836">MDAIKNAIGGKSGSSGHTSNQQSSSGRQQDYGDKGKPAASSLPRAPRKAVADRRWSLAAFKAVNDKAGWGLNESQREQITDFGRNAYEQKSGNKVDPKISN</sequence>
<organism evidence="2 3">
    <name type="scientific">Monosporascus cannonballus</name>
    <dbReference type="NCBI Taxonomy" id="155416"/>
    <lineage>
        <taxon>Eukaryota</taxon>
        <taxon>Fungi</taxon>
        <taxon>Dikarya</taxon>
        <taxon>Ascomycota</taxon>
        <taxon>Pezizomycotina</taxon>
        <taxon>Sordariomycetes</taxon>
        <taxon>Xylariomycetidae</taxon>
        <taxon>Xylariales</taxon>
        <taxon>Xylariales incertae sedis</taxon>
        <taxon>Monosporascus</taxon>
    </lineage>
</organism>
<evidence type="ECO:0000313" key="2">
    <source>
        <dbReference type="EMBL" id="RYO84676.1"/>
    </source>
</evidence>
<feature type="compositionally biased region" description="Basic and acidic residues" evidence="1">
    <location>
        <begin position="91"/>
        <end position="101"/>
    </location>
</feature>
<keyword evidence="3" id="KW-1185">Reference proteome</keyword>
<evidence type="ECO:0000256" key="1">
    <source>
        <dbReference type="SAM" id="MobiDB-lite"/>
    </source>
</evidence>
<protein>
    <recommendedName>
        <fullName evidence="4">Cation-transporting P-type ATPase N-terminal domain-containing protein</fullName>
    </recommendedName>
</protein>
<feature type="region of interest" description="Disordered" evidence="1">
    <location>
        <begin position="1"/>
        <end position="51"/>
    </location>
</feature>
<feature type="compositionally biased region" description="Low complexity" evidence="1">
    <location>
        <begin position="14"/>
        <end position="26"/>
    </location>
</feature>
<gene>
    <name evidence="2" type="ORF">DL762_005527</name>
</gene>